<evidence type="ECO:0000313" key="1">
    <source>
        <dbReference type="EMBL" id="NRS94167.1"/>
    </source>
</evidence>
<name>A0A8J8GCU7_9FLAO</name>
<dbReference type="InterPro" id="IPR028218">
    <property type="entry name" value="Toxin-JAB1"/>
</dbReference>
<protein>
    <submittedName>
        <fullName evidence="1">Putative transcriptional regulator</fullName>
    </submittedName>
</protein>
<accession>A0A8J8GCU7</accession>
<comment type="caution">
    <text evidence="1">The sequence shown here is derived from an EMBL/GenBank/DDBJ whole genome shotgun (WGS) entry which is preliminary data.</text>
</comment>
<dbReference type="EMBL" id="JABSNO010000057">
    <property type="protein sequence ID" value="NRS94167.1"/>
    <property type="molecule type" value="Genomic_DNA"/>
</dbReference>
<dbReference type="Proteomes" id="UP000610746">
    <property type="component" value="Unassembled WGS sequence"/>
</dbReference>
<gene>
    <name evidence="1" type="ORF">HNQ03_003273</name>
</gene>
<proteinExistence type="predicted"/>
<reference evidence="1" key="1">
    <citation type="submission" date="2020-05" db="EMBL/GenBank/DDBJ databases">
        <title>Genomic Encyclopedia of Type Strains, Phase IV (KMG-V): Genome sequencing to study the core and pangenomes of soil and plant-associated prokaryotes.</title>
        <authorList>
            <person name="Whitman W."/>
        </authorList>
    </citation>
    <scope>NUCLEOTIDE SEQUENCE</scope>
    <source>
        <strain evidence="1">16F</strain>
    </source>
</reference>
<evidence type="ECO:0000313" key="2">
    <source>
        <dbReference type="Proteomes" id="UP000610746"/>
    </source>
</evidence>
<keyword evidence="2" id="KW-1185">Reference proteome</keyword>
<dbReference type="AlphaFoldDB" id="A0A8J8GCU7"/>
<dbReference type="Pfam" id="PF15659">
    <property type="entry name" value="Toxin-JAB1"/>
    <property type="match status" value="1"/>
</dbReference>
<sequence>MQSVPDGRGVLTDYKLSQNGNVERVDKKDGTEADPTDTLFATNIEGTVDKSNSITLDKGIIDQLQKSHSFGNTDATKNVSYSVTEKGEQAFDLFQFTSQNSIVEWKLSSHFENSKFVLNTSHDDFSDGVGWSIIPLKNWTTI</sequence>
<organism evidence="1 2">
    <name type="scientific">Frigoriflavimonas asaccharolytica</name>
    <dbReference type="NCBI Taxonomy" id="2735899"/>
    <lineage>
        <taxon>Bacteria</taxon>
        <taxon>Pseudomonadati</taxon>
        <taxon>Bacteroidota</taxon>
        <taxon>Flavobacteriia</taxon>
        <taxon>Flavobacteriales</taxon>
        <taxon>Weeksellaceae</taxon>
        <taxon>Frigoriflavimonas</taxon>
    </lineage>
</organism>